<gene>
    <name evidence="5" type="ORF">bsdtw1_03683</name>
</gene>
<dbReference type="PANTHER" id="PTHR30290:SF9">
    <property type="entry name" value="OLIGOPEPTIDE-BINDING PROTEIN APPA"/>
    <property type="match status" value="1"/>
</dbReference>
<protein>
    <recommendedName>
        <fullName evidence="4">Solute-binding protein family 5 domain-containing protein</fullName>
    </recommendedName>
</protein>
<dbReference type="RefSeq" id="WP_183278896.1">
    <property type="nucleotide sequence ID" value="NZ_BLZR01000001.1"/>
</dbReference>
<dbReference type="GO" id="GO:0042597">
    <property type="term" value="C:periplasmic space"/>
    <property type="evidence" value="ECO:0007669"/>
    <property type="project" value="UniProtKB-ARBA"/>
</dbReference>
<name>A0A6V8SL80_9CLOT</name>
<evidence type="ECO:0000256" key="3">
    <source>
        <dbReference type="ARBA" id="ARBA00022729"/>
    </source>
</evidence>
<keyword evidence="6" id="KW-1185">Reference proteome</keyword>
<proteinExistence type="inferred from homology"/>
<evidence type="ECO:0000313" key="6">
    <source>
        <dbReference type="Proteomes" id="UP000580568"/>
    </source>
</evidence>
<evidence type="ECO:0000256" key="2">
    <source>
        <dbReference type="ARBA" id="ARBA00022448"/>
    </source>
</evidence>
<dbReference type="AlphaFoldDB" id="A0A6V8SL80"/>
<dbReference type="PROSITE" id="PS51257">
    <property type="entry name" value="PROKAR_LIPOPROTEIN"/>
    <property type="match status" value="1"/>
</dbReference>
<dbReference type="InterPro" id="IPR000914">
    <property type="entry name" value="SBP_5_dom"/>
</dbReference>
<keyword evidence="2" id="KW-0813">Transport</keyword>
<evidence type="ECO:0000256" key="1">
    <source>
        <dbReference type="ARBA" id="ARBA00005695"/>
    </source>
</evidence>
<evidence type="ECO:0000259" key="4">
    <source>
        <dbReference type="Pfam" id="PF00496"/>
    </source>
</evidence>
<sequence length="535" mass="60876">MKRKLSKLLILIIVVVTLQGCTNIIPKNNNITDSNSITYAVEKFPDSINITNKLSLRDKDFIYSIFDGLVSENENGDIVPDLAESYSVSKDGLEYIFKLRNNIYWSNGNRITADDFLKFFKSITSNKNKDEYVSELYNVYGVKDYHEGKGTFEKNVAISKEDGNVIKFRMNVRDDSFLKKLSEGYFKLRELDDNLDNYKEKFSSIKYSGAYAIKNVNEDKEIELDLNEKYWNKKSTNAKKIILKVFTGAELALADFESKKDVDIILNIPNSEISRLSSKNLVEIFPNDTMKVIEFNPDTKNNKTNLSMRRALEKSILNTITGNSLVKEDRFQLALGELERKALKSNESIVSSTIADDSKNLDSIKEQVSNLLSKSSYEGDVLRLVCLKSDENKSICEFISKNLKDIYNITVKYNLLDKDQLKKAVSTGDYELLLEDITSSSDTYGQLVNKWIANNKGKTIDNKDINDMISTNTLKKDETVDSKNKSLVKLLRDNNYIVPLLFNNLICVKSDKVKSITFSKDGILNLNQLEVNSGD</sequence>
<dbReference type="PIRSF" id="PIRSF002741">
    <property type="entry name" value="MppA"/>
    <property type="match status" value="1"/>
</dbReference>
<dbReference type="GO" id="GO:0015833">
    <property type="term" value="P:peptide transport"/>
    <property type="evidence" value="ECO:0007669"/>
    <property type="project" value="TreeGrafter"/>
</dbReference>
<dbReference type="Gene3D" id="3.10.105.10">
    <property type="entry name" value="Dipeptide-binding Protein, Domain 3"/>
    <property type="match status" value="1"/>
</dbReference>
<comment type="caution">
    <text evidence="5">The sequence shown here is derived from an EMBL/GenBank/DDBJ whole genome shotgun (WGS) entry which is preliminary data.</text>
</comment>
<dbReference type="InterPro" id="IPR030678">
    <property type="entry name" value="Peptide/Ni-bd"/>
</dbReference>
<reference evidence="5 6" key="1">
    <citation type="submission" date="2020-07" db="EMBL/GenBank/DDBJ databases">
        <title>A new beta-1,3-glucan-decomposing anaerobic bacterium isolated from anoxic soil subjected to biological soil disinfestation.</title>
        <authorList>
            <person name="Ueki A."/>
            <person name="Tonouchi A."/>
        </authorList>
    </citation>
    <scope>NUCLEOTIDE SEQUENCE [LARGE SCALE GENOMIC DNA]</scope>
    <source>
        <strain evidence="5 6">TW1</strain>
    </source>
</reference>
<dbReference type="InterPro" id="IPR039424">
    <property type="entry name" value="SBP_5"/>
</dbReference>
<dbReference type="GO" id="GO:1904680">
    <property type="term" value="F:peptide transmembrane transporter activity"/>
    <property type="evidence" value="ECO:0007669"/>
    <property type="project" value="TreeGrafter"/>
</dbReference>
<accession>A0A6V8SL80</accession>
<dbReference type="Proteomes" id="UP000580568">
    <property type="component" value="Unassembled WGS sequence"/>
</dbReference>
<dbReference type="Pfam" id="PF00496">
    <property type="entry name" value="SBP_bac_5"/>
    <property type="match status" value="1"/>
</dbReference>
<feature type="domain" description="Solute-binding protein family 5" evidence="4">
    <location>
        <begin position="78"/>
        <end position="443"/>
    </location>
</feature>
<comment type="similarity">
    <text evidence="1">Belongs to the bacterial solute-binding protein 5 family.</text>
</comment>
<evidence type="ECO:0000313" key="5">
    <source>
        <dbReference type="EMBL" id="GFP77526.1"/>
    </source>
</evidence>
<dbReference type="PANTHER" id="PTHR30290">
    <property type="entry name" value="PERIPLASMIC BINDING COMPONENT OF ABC TRANSPORTER"/>
    <property type="match status" value="1"/>
</dbReference>
<dbReference type="Gene3D" id="3.90.76.10">
    <property type="entry name" value="Dipeptide-binding Protein, Domain 1"/>
    <property type="match status" value="1"/>
</dbReference>
<organism evidence="5 6">
    <name type="scientific">Clostridium fungisolvens</name>
    <dbReference type="NCBI Taxonomy" id="1604897"/>
    <lineage>
        <taxon>Bacteria</taxon>
        <taxon>Bacillati</taxon>
        <taxon>Bacillota</taxon>
        <taxon>Clostridia</taxon>
        <taxon>Eubacteriales</taxon>
        <taxon>Clostridiaceae</taxon>
        <taxon>Clostridium</taxon>
    </lineage>
</organism>
<dbReference type="SUPFAM" id="SSF53850">
    <property type="entry name" value="Periplasmic binding protein-like II"/>
    <property type="match status" value="1"/>
</dbReference>
<dbReference type="Gene3D" id="3.40.190.10">
    <property type="entry name" value="Periplasmic binding protein-like II"/>
    <property type="match status" value="1"/>
</dbReference>
<dbReference type="GO" id="GO:0043190">
    <property type="term" value="C:ATP-binding cassette (ABC) transporter complex"/>
    <property type="evidence" value="ECO:0007669"/>
    <property type="project" value="InterPro"/>
</dbReference>
<dbReference type="EMBL" id="BLZR01000001">
    <property type="protein sequence ID" value="GFP77526.1"/>
    <property type="molecule type" value="Genomic_DNA"/>
</dbReference>
<keyword evidence="3" id="KW-0732">Signal</keyword>